<evidence type="ECO:0000313" key="3">
    <source>
        <dbReference type="Ensembl" id="ENSLLEP00000008439.1"/>
    </source>
</evidence>
<reference evidence="3" key="1">
    <citation type="submission" date="2025-08" db="UniProtKB">
        <authorList>
            <consortium name="Ensembl"/>
        </authorList>
    </citation>
    <scope>IDENTIFICATION</scope>
</reference>
<dbReference type="GeneTree" id="ENSGT01030000234977"/>
<dbReference type="AlphaFoldDB" id="A0A8C5M3T2"/>
<feature type="coiled-coil region" evidence="1">
    <location>
        <begin position="200"/>
        <end position="227"/>
    </location>
</feature>
<feature type="region of interest" description="Disordered" evidence="2">
    <location>
        <begin position="234"/>
        <end position="254"/>
    </location>
</feature>
<protein>
    <recommendedName>
        <fullName evidence="5">C2H2-type domain-containing protein</fullName>
    </recommendedName>
</protein>
<sequence>MSEKNQKSSKESTKSSRKKLLFCEACKVACVTEERLKLHKESEKHILMEEFENGKKYKTLEDFIACPKRSLPVIGLHYIIQVRKDSASSKAFVCRLCKHSGNLKYMMKHITCYKHSISYMAKHHRYLFPLFKNFQPYHARSFQVKTHATCIERKEAISRKGPVNEPEEGVFKNDFDKYTIELHEKCAEKAKLKQDVMEYLNNFAIESQEEEEVVKKLKDQLEQVINVFCQYSEDRTSKTRNEPKPSKEETSVLPSKRKYVWDEKLPSKVPRVSSSHSETDGESCASEDQKLDLQDFVTEEQDESENAQGSPSTSSLSDTKVTGTNDSADLSKAGWVTTKETLEDHPLKRPLVTQSKSTGIPSSNTNKADQKISSGSWGSKLPKQCFPSLFDSLNASPEEENNDNEKAKKRRQSTEILATFTLFSQGKHSSSIKGRSSDVVKNDHGLHRMIPSSSVLHPMKSKSPKKEDLPQITKQSNPLHEHLEVLETNPDEELDHQSNLKYNQCHSDLESNPDEHIILDEYTDEYNECGNESAQLGSMLQSAQNTSSPEHSYLKDTLDGQIEGQDNPFPADNLASPPVSKPLRKINPGVLQLLKGKDVNEILSLLKTVSPYYEELQQLDLADVAEVVSETGTLG</sequence>
<dbReference type="Ensembl" id="ENSLLET00000008773.1">
    <property type="protein sequence ID" value="ENSLLEP00000008439.1"/>
    <property type="gene ID" value="ENSLLEG00000005361.1"/>
</dbReference>
<proteinExistence type="predicted"/>
<feature type="region of interest" description="Disordered" evidence="2">
    <location>
        <begin position="266"/>
        <end position="411"/>
    </location>
</feature>
<dbReference type="OrthoDB" id="5877502at2759"/>
<feature type="compositionally biased region" description="Polar residues" evidence="2">
    <location>
        <begin position="306"/>
        <end position="328"/>
    </location>
</feature>
<evidence type="ECO:0000313" key="4">
    <source>
        <dbReference type="Proteomes" id="UP000694569"/>
    </source>
</evidence>
<evidence type="ECO:0000256" key="1">
    <source>
        <dbReference type="SAM" id="Coils"/>
    </source>
</evidence>
<organism evidence="3 4">
    <name type="scientific">Leptobrachium leishanense</name>
    <name type="common">Leishan spiny toad</name>
    <dbReference type="NCBI Taxonomy" id="445787"/>
    <lineage>
        <taxon>Eukaryota</taxon>
        <taxon>Metazoa</taxon>
        <taxon>Chordata</taxon>
        <taxon>Craniata</taxon>
        <taxon>Vertebrata</taxon>
        <taxon>Euteleostomi</taxon>
        <taxon>Amphibia</taxon>
        <taxon>Batrachia</taxon>
        <taxon>Anura</taxon>
        <taxon>Pelobatoidea</taxon>
        <taxon>Megophryidae</taxon>
        <taxon>Leptobrachium</taxon>
    </lineage>
</organism>
<feature type="compositionally biased region" description="Basic and acidic residues" evidence="2">
    <location>
        <begin position="234"/>
        <end position="250"/>
    </location>
</feature>
<name>A0A8C5M3T2_9ANUR</name>
<evidence type="ECO:0000256" key="2">
    <source>
        <dbReference type="SAM" id="MobiDB-lite"/>
    </source>
</evidence>
<dbReference type="Proteomes" id="UP000694569">
    <property type="component" value="Unplaced"/>
</dbReference>
<evidence type="ECO:0008006" key="5">
    <source>
        <dbReference type="Google" id="ProtNLM"/>
    </source>
</evidence>
<feature type="compositionally biased region" description="Polar residues" evidence="2">
    <location>
        <begin position="352"/>
        <end position="377"/>
    </location>
</feature>
<reference evidence="3" key="2">
    <citation type="submission" date="2025-09" db="UniProtKB">
        <authorList>
            <consortium name="Ensembl"/>
        </authorList>
    </citation>
    <scope>IDENTIFICATION</scope>
</reference>
<keyword evidence="4" id="KW-1185">Reference proteome</keyword>
<accession>A0A8C5M3T2</accession>
<keyword evidence="1" id="KW-0175">Coiled coil</keyword>